<dbReference type="InterPro" id="IPR001005">
    <property type="entry name" value="SANT/Myb"/>
</dbReference>
<comment type="caution">
    <text evidence="3">The sequence shown here is derived from an EMBL/GenBank/DDBJ whole genome shotgun (WGS) entry which is preliminary data.</text>
</comment>
<dbReference type="EMBL" id="VIEB01000754">
    <property type="protein sequence ID" value="TQD81713.1"/>
    <property type="molecule type" value="Genomic_DNA"/>
</dbReference>
<feature type="chain" id="PRO_5021809927" description="Myb-like domain-containing protein" evidence="2">
    <location>
        <begin position="16"/>
        <end position="486"/>
    </location>
</feature>
<evidence type="ECO:0000313" key="3">
    <source>
        <dbReference type="EMBL" id="TQD81713.1"/>
    </source>
</evidence>
<dbReference type="CDD" id="cd00167">
    <property type="entry name" value="SANT"/>
    <property type="match status" value="1"/>
</dbReference>
<protein>
    <recommendedName>
        <fullName evidence="5">Myb-like domain-containing protein</fullName>
    </recommendedName>
</protein>
<proteinExistence type="predicted"/>
<evidence type="ECO:0000256" key="1">
    <source>
        <dbReference type="SAM" id="MobiDB-lite"/>
    </source>
</evidence>
<dbReference type="STRING" id="106549.A0A540L5F0"/>
<keyword evidence="2" id="KW-0732">Signal</keyword>
<sequence>MLELHIFRLYLFALSAPAYIAVQKLEKMTNKRPFHGEDSYEVTWKHPRQLEYANEPAPIVDTFPFSSGPQKFQISDGEGDGSFSTCPDEGGFASDLGTEISNETYRELENGASGSFSRFWLANNSLFEAHVRPEAAGHLSLFPEFFAPANHRRALLHSNDICLSPVDYPPQKLVSIGPQHQAHVPEWGHEGSHTSDHLEKLDPQHELSYASGQGLGVDEVKLMGTCIISMPDLEASENYLCEDTAARNHCMCADAGSVRCVRQHVLEAREKLRKDLGEWLFEELGFYEMGEEVADKWTKDEEHAFHDAIRSNPASLGKNFWHHLSVAFPLRPHKDLVSYYFNVFMLRQRAEQNRFDPLNIDSDDDEWQKCELGVVDDDEDALVESPVNLDAPAYNQVEHFDSFNEQIEDADDVDGCNDNADVVGCAGITDEDAGDIDDGPESHAENPLGDCGAAETCVLDKTPSSNREDYDIEDDSCTSYEHQQGS</sequence>
<accession>A0A540L5F0</accession>
<gene>
    <name evidence="3" type="ORF">C1H46_032730</name>
</gene>
<reference evidence="3 4" key="1">
    <citation type="journal article" date="2019" name="G3 (Bethesda)">
        <title>Sequencing of a Wild Apple (Malus baccata) Genome Unravels the Differences Between Cultivated and Wild Apple Species Regarding Disease Resistance and Cold Tolerance.</title>
        <authorList>
            <person name="Chen X."/>
        </authorList>
    </citation>
    <scope>NUCLEOTIDE SEQUENCE [LARGE SCALE GENOMIC DNA]</scope>
    <source>
        <strain evidence="4">cv. Shandingzi</strain>
        <tissue evidence="3">Leaves</tissue>
    </source>
</reference>
<name>A0A540L5F0_MALBA</name>
<dbReference type="PANTHER" id="PTHR46872">
    <property type="entry name" value="DNA BINDING PROTEIN"/>
    <property type="match status" value="1"/>
</dbReference>
<feature type="region of interest" description="Disordered" evidence="1">
    <location>
        <begin position="428"/>
        <end position="486"/>
    </location>
</feature>
<organism evidence="3 4">
    <name type="scientific">Malus baccata</name>
    <name type="common">Siberian crab apple</name>
    <name type="synonym">Pyrus baccata</name>
    <dbReference type="NCBI Taxonomy" id="106549"/>
    <lineage>
        <taxon>Eukaryota</taxon>
        <taxon>Viridiplantae</taxon>
        <taxon>Streptophyta</taxon>
        <taxon>Embryophyta</taxon>
        <taxon>Tracheophyta</taxon>
        <taxon>Spermatophyta</taxon>
        <taxon>Magnoliopsida</taxon>
        <taxon>eudicotyledons</taxon>
        <taxon>Gunneridae</taxon>
        <taxon>Pentapetalae</taxon>
        <taxon>rosids</taxon>
        <taxon>fabids</taxon>
        <taxon>Rosales</taxon>
        <taxon>Rosaceae</taxon>
        <taxon>Amygdaloideae</taxon>
        <taxon>Maleae</taxon>
        <taxon>Malus</taxon>
    </lineage>
</organism>
<evidence type="ECO:0000313" key="4">
    <source>
        <dbReference type="Proteomes" id="UP000315295"/>
    </source>
</evidence>
<feature type="signal peptide" evidence="2">
    <location>
        <begin position="1"/>
        <end position="15"/>
    </location>
</feature>
<feature type="compositionally biased region" description="Polar residues" evidence="1">
    <location>
        <begin position="477"/>
        <end position="486"/>
    </location>
</feature>
<keyword evidence="4" id="KW-1185">Reference proteome</keyword>
<evidence type="ECO:0000256" key="2">
    <source>
        <dbReference type="SAM" id="SignalP"/>
    </source>
</evidence>
<evidence type="ECO:0008006" key="5">
    <source>
        <dbReference type="Google" id="ProtNLM"/>
    </source>
</evidence>
<feature type="compositionally biased region" description="Acidic residues" evidence="1">
    <location>
        <begin position="429"/>
        <end position="439"/>
    </location>
</feature>
<dbReference type="PANTHER" id="PTHR46872:SF4">
    <property type="entry name" value="MYB-LIKE DOMAIN-CONTAINING PROTEIN"/>
    <property type="match status" value="1"/>
</dbReference>
<dbReference type="AlphaFoldDB" id="A0A540L5F0"/>
<dbReference type="Proteomes" id="UP000315295">
    <property type="component" value="Unassembled WGS sequence"/>
</dbReference>